<dbReference type="PANTHER" id="PTHR46268">
    <property type="entry name" value="STRESS RESPONSE PROTEIN NHAX"/>
    <property type="match status" value="1"/>
</dbReference>
<reference evidence="6" key="1">
    <citation type="submission" date="2017-10" db="EMBL/GenBank/DDBJ databases">
        <title>Phenotypic and genomic properties of facultatively anaerobic sulfur-reducing natronoarchaea from hypersaline soda lakes.</title>
        <authorList>
            <person name="Sorokin D.Y."/>
            <person name="Kublanov I.V."/>
            <person name="Roman P."/>
            <person name="Sinninghe Damste J.S."/>
            <person name="Golyshin P.N."/>
            <person name="Rojo D."/>
            <person name="Ciordia S."/>
            <person name="Mena Md.C."/>
            <person name="Ferrer M."/>
            <person name="Messina E."/>
            <person name="Smedile F."/>
            <person name="La Spada G."/>
            <person name="La Cono V."/>
            <person name="Yakimov M.M."/>
        </authorList>
    </citation>
    <scope>NUCLEOTIDE SEQUENCE [LARGE SCALE GENOMIC DNA]</scope>
    <source>
        <strain evidence="6">AArc1</strain>
    </source>
</reference>
<dbReference type="Pfam" id="PF00582">
    <property type="entry name" value="Usp"/>
    <property type="match status" value="1"/>
</dbReference>
<proteinExistence type="inferred from homology"/>
<evidence type="ECO:0000259" key="2">
    <source>
        <dbReference type="Pfam" id="PF00582"/>
    </source>
</evidence>
<evidence type="ECO:0000313" key="4">
    <source>
        <dbReference type="EMBL" id="AXR83548.1"/>
    </source>
</evidence>
<dbReference type="CDD" id="cd00293">
    <property type="entry name" value="USP-like"/>
    <property type="match status" value="1"/>
</dbReference>
<accession>A0A346PJW6</accession>
<dbReference type="Gene3D" id="3.40.50.620">
    <property type="entry name" value="HUPs"/>
    <property type="match status" value="1"/>
</dbReference>
<dbReference type="InterPro" id="IPR014729">
    <property type="entry name" value="Rossmann-like_a/b/a_fold"/>
</dbReference>
<dbReference type="AlphaFoldDB" id="A0A346PJW6"/>
<feature type="domain" description="UspA" evidence="2">
    <location>
        <begin position="3"/>
        <end position="137"/>
    </location>
</feature>
<evidence type="ECO:0000313" key="3">
    <source>
        <dbReference type="EMBL" id="AXR79811.1"/>
    </source>
</evidence>
<dbReference type="SUPFAM" id="SSF52402">
    <property type="entry name" value="Adenine nucleotide alpha hydrolases-like"/>
    <property type="match status" value="1"/>
</dbReference>
<dbReference type="EMBL" id="CP024047">
    <property type="protein sequence ID" value="AXR79811.1"/>
    <property type="molecule type" value="Genomic_DNA"/>
</dbReference>
<reference evidence="5" key="2">
    <citation type="submission" date="2018-02" db="EMBL/GenBank/DDBJ databases">
        <title>Phenotypic and genomic properties of facultatively anaerobic sulfur-reducing natronoarchaea from hypersaline soda lakes.</title>
        <authorList>
            <person name="Sorokin D.Y."/>
            <person name="Kublanov I.V."/>
            <person name="Roman P."/>
            <person name="Sinninghe Damste J.S."/>
            <person name="Golyshin P.N."/>
            <person name="Rojo D."/>
            <person name="Ciordia S."/>
            <person name="Mena M.D.C."/>
            <person name="Ferrer M."/>
            <person name="Messina E."/>
            <person name="Smedile F."/>
            <person name="La Spada G."/>
            <person name="La Cono V."/>
            <person name="Yakimov M.M."/>
        </authorList>
    </citation>
    <scope>NUCLEOTIDE SEQUENCE [LARGE SCALE GENOMIC DNA]</scope>
    <source>
        <strain evidence="5">AArc-Mg</strain>
    </source>
</reference>
<dbReference type="Proteomes" id="UP000258707">
    <property type="component" value="Chromosome"/>
</dbReference>
<comment type="similarity">
    <text evidence="1">Belongs to the universal stress protein A family.</text>
</comment>
<dbReference type="OrthoDB" id="281037at2157"/>
<name>A0A346PJW6_9EURY</name>
<evidence type="ECO:0000313" key="5">
    <source>
        <dbReference type="Proteomes" id="UP000258613"/>
    </source>
</evidence>
<dbReference type="KEGG" id="nan:AArc1_3519"/>
<dbReference type="PANTHER" id="PTHR46268:SF6">
    <property type="entry name" value="UNIVERSAL STRESS PROTEIN UP12"/>
    <property type="match status" value="1"/>
</dbReference>
<organism evidence="3 6">
    <name type="scientific">Natrarchaeobaculum sulfurireducens</name>
    <dbReference type="NCBI Taxonomy" id="2044521"/>
    <lineage>
        <taxon>Archaea</taxon>
        <taxon>Methanobacteriati</taxon>
        <taxon>Methanobacteriota</taxon>
        <taxon>Stenosarchaea group</taxon>
        <taxon>Halobacteria</taxon>
        <taxon>Halobacteriales</taxon>
        <taxon>Natrialbaceae</taxon>
        <taxon>Natrarchaeobaculum</taxon>
    </lineage>
</organism>
<sequence length="140" mass="15274">MYTIVIPVGTSRGLEAAEYVTALPDCDTDVEVVVVNVFEEFEITGEGGIVRSDELYDERDLPKSVEEVVDTLEDHGVDVTVRREHGDPVEEILAIADEVDANAIAMVGRQRSPTGKALFGSTTQRIILDADRPVTVVTDE</sequence>
<dbReference type="Proteomes" id="UP000258613">
    <property type="component" value="Chromosome"/>
</dbReference>
<keyword evidence="5" id="KW-1185">Reference proteome</keyword>
<evidence type="ECO:0000313" key="6">
    <source>
        <dbReference type="Proteomes" id="UP000258707"/>
    </source>
</evidence>
<reference evidence="3" key="3">
    <citation type="journal article" date="2019" name="Int. J. Syst. Evol. Microbiol.">
        <title>Natronolimnobius sulfurireducens sp. nov. and Halalkaliarchaeum desulfuricum gen. nov., sp. nov., the first sulfur-respiring alkaliphilic haloarchaea from hypersaline alkaline lakes.</title>
        <authorList>
            <person name="Sorokin D.Y."/>
            <person name="Yakimov M."/>
            <person name="Messina E."/>
            <person name="Merkel A.Y."/>
            <person name="Bale N.J."/>
            <person name="Sinninghe Damste J.S."/>
        </authorList>
    </citation>
    <scope>NUCLEOTIDE SEQUENCE</scope>
    <source>
        <strain evidence="4">AArc-Mg</strain>
        <strain evidence="3">AArc1</strain>
    </source>
</reference>
<evidence type="ECO:0000256" key="1">
    <source>
        <dbReference type="ARBA" id="ARBA00008791"/>
    </source>
</evidence>
<dbReference type="EMBL" id="CP027033">
    <property type="protein sequence ID" value="AXR83548.1"/>
    <property type="molecule type" value="Genomic_DNA"/>
</dbReference>
<gene>
    <name evidence="3" type="ORF">AArc1_3519</name>
    <name evidence="4" type="ORF">AArcMg_3575</name>
</gene>
<dbReference type="KEGG" id="nag:AArcMg_3575"/>
<protein>
    <submittedName>
        <fullName evidence="3">Nucleotide-binding protein, UspA family</fullName>
    </submittedName>
    <submittedName>
        <fullName evidence="4">Universal stress protein</fullName>
    </submittedName>
</protein>
<accession>A0A346PVK3</accession>
<dbReference type="InterPro" id="IPR006016">
    <property type="entry name" value="UspA"/>
</dbReference>
<dbReference type="RefSeq" id="WP_117365700.1">
    <property type="nucleotide sequence ID" value="NZ_CP024047.1"/>
</dbReference>
<dbReference type="GeneID" id="37644056"/>